<name>A0A8S2Y6F8_9BILA</name>
<gene>
    <name evidence="3" type="ORF">BYL167_LOCUS37758</name>
    <name evidence="2" type="ORF">GIL414_LOCUS34758</name>
</gene>
<accession>A0A8S2Y6F8</accession>
<keyword evidence="1" id="KW-0175">Coiled coil</keyword>
<evidence type="ECO:0000313" key="3">
    <source>
        <dbReference type="EMBL" id="CAF4542389.1"/>
    </source>
</evidence>
<evidence type="ECO:0000313" key="4">
    <source>
        <dbReference type="Proteomes" id="UP000681967"/>
    </source>
</evidence>
<protein>
    <submittedName>
        <fullName evidence="3">Uncharacterized protein</fullName>
    </submittedName>
</protein>
<evidence type="ECO:0000313" key="2">
    <source>
        <dbReference type="EMBL" id="CAF4501977.1"/>
    </source>
</evidence>
<comment type="caution">
    <text evidence="3">The sequence shown here is derived from an EMBL/GenBank/DDBJ whole genome shotgun (WGS) entry which is preliminary data.</text>
</comment>
<dbReference type="Proteomes" id="UP000681967">
    <property type="component" value="Unassembled WGS sequence"/>
</dbReference>
<dbReference type="AlphaFoldDB" id="A0A8S2Y6F8"/>
<dbReference type="EMBL" id="CAJOBH010086285">
    <property type="protein sequence ID" value="CAF4542389.1"/>
    <property type="molecule type" value="Genomic_DNA"/>
</dbReference>
<evidence type="ECO:0000256" key="1">
    <source>
        <dbReference type="SAM" id="Coils"/>
    </source>
</evidence>
<feature type="coiled-coil region" evidence="1">
    <location>
        <begin position="54"/>
        <end position="81"/>
    </location>
</feature>
<dbReference type="Proteomes" id="UP000681720">
    <property type="component" value="Unassembled WGS sequence"/>
</dbReference>
<reference evidence="3" key="1">
    <citation type="submission" date="2021-02" db="EMBL/GenBank/DDBJ databases">
        <authorList>
            <person name="Nowell W R."/>
        </authorList>
    </citation>
    <scope>NUCLEOTIDE SEQUENCE</scope>
</reference>
<dbReference type="EMBL" id="CAJOBJ010081236">
    <property type="protein sequence ID" value="CAF4501977.1"/>
    <property type="molecule type" value="Genomic_DNA"/>
</dbReference>
<organism evidence="3 4">
    <name type="scientific">Rotaria magnacalcarata</name>
    <dbReference type="NCBI Taxonomy" id="392030"/>
    <lineage>
        <taxon>Eukaryota</taxon>
        <taxon>Metazoa</taxon>
        <taxon>Spiralia</taxon>
        <taxon>Gnathifera</taxon>
        <taxon>Rotifera</taxon>
        <taxon>Eurotatoria</taxon>
        <taxon>Bdelloidea</taxon>
        <taxon>Philodinida</taxon>
        <taxon>Philodinidae</taxon>
        <taxon>Rotaria</taxon>
    </lineage>
</organism>
<sequence>MSHFIKHRLLLAEQMDDLHEKCELLRKYMIENHFEQSLLSSICDWGQRAIIKIQEIAENTLNDLHEKMEKVKSQAEISINKIISEFELNSKTDDYKEIEHVRWSKEILELRGKDIPRWDFFDFFHVFMYLFDKDPYQNITMNIEQNNSYMLEDNTSEKNQQNNRNIHKRIKESDDSFECEHRDSSDYQMRAKNITTQYFNNSTHRNTTANTILHMPQISNEVLPRSTFPPFRLSFNDSKLPSELSIIKDINRQCRISLSFGRYSSF</sequence>
<proteinExistence type="predicted"/>
<feature type="non-terminal residue" evidence="3">
    <location>
        <position position="1"/>
    </location>
</feature>